<organism evidence="2 3">
    <name type="scientific">Chelonia mydas</name>
    <name type="common">Green sea-turtle</name>
    <name type="synonym">Chelonia agassizi</name>
    <dbReference type="NCBI Taxonomy" id="8469"/>
    <lineage>
        <taxon>Eukaryota</taxon>
        <taxon>Metazoa</taxon>
        <taxon>Chordata</taxon>
        <taxon>Craniata</taxon>
        <taxon>Vertebrata</taxon>
        <taxon>Euteleostomi</taxon>
        <taxon>Archelosauria</taxon>
        <taxon>Testudinata</taxon>
        <taxon>Testudines</taxon>
        <taxon>Cryptodira</taxon>
        <taxon>Durocryptodira</taxon>
        <taxon>Americhelydia</taxon>
        <taxon>Chelonioidea</taxon>
        <taxon>Cheloniidae</taxon>
        <taxon>Chelonia</taxon>
    </lineage>
</organism>
<reference evidence="3" key="1">
    <citation type="journal article" date="2013" name="Nat. Genet.">
        <title>The draft genomes of soft-shell turtle and green sea turtle yield insights into the development and evolution of the turtle-specific body plan.</title>
        <authorList>
            <person name="Wang Z."/>
            <person name="Pascual-Anaya J."/>
            <person name="Zadissa A."/>
            <person name="Li W."/>
            <person name="Niimura Y."/>
            <person name="Huang Z."/>
            <person name="Li C."/>
            <person name="White S."/>
            <person name="Xiong Z."/>
            <person name="Fang D."/>
            <person name="Wang B."/>
            <person name="Ming Y."/>
            <person name="Chen Y."/>
            <person name="Zheng Y."/>
            <person name="Kuraku S."/>
            <person name="Pignatelli M."/>
            <person name="Herrero J."/>
            <person name="Beal K."/>
            <person name="Nozawa M."/>
            <person name="Li Q."/>
            <person name="Wang J."/>
            <person name="Zhang H."/>
            <person name="Yu L."/>
            <person name="Shigenobu S."/>
            <person name="Wang J."/>
            <person name="Liu J."/>
            <person name="Flicek P."/>
            <person name="Searle S."/>
            <person name="Wang J."/>
            <person name="Kuratani S."/>
            <person name="Yin Y."/>
            <person name="Aken B."/>
            <person name="Zhang G."/>
            <person name="Irie N."/>
        </authorList>
    </citation>
    <scope>NUCLEOTIDE SEQUENCE [LARGE SCALE GENOMIC DNA]</scope>
</reference>
<dbReference type="AlphaFoldDB" id="M7B6R2"/>
<dbReference type="InterPro" id="IPR003142">
    <property type="entry name" value="BPL_C"/>
</dbReference>
<dbReference type="Pfam" id="PF02237">
    <property type="entry name" value="BPL_C"/>
    <property type="match status" value="1"/>
</dbReference>
<keyword evidence="2" id="KW-0436">Ligase</keyword>
<proteinExistence type="predicted"/>
<gene>
    <name evidence="2" type="ORF">UY3_15053</name>
</gene>
<dbReference type="GO" id="GO:0004077">
    <property type="term" value="F:biotin--[biotin carboxyl-carrier protein] ligase activity"/>
    <property type="evidence" value="ECO:0007669"/>
    <property type="project" value="TreeGrafter"/>
</dbReference>
<dbReference type="PANTHER" id="PTHR12835:SF5">
    <property type="entry name" value="BIOTIN--PROTEIN LIGASE"/>
    <property type="match status" value="1"/>
</dbReference>
<dbReference type="PANTHER" id="PTHR12835">
    <property type="entry name" value="BIOTIN PROTEIN LIGASE"/>
    <property type="match status" value="1"/>
</dbReference>
<accession>M7B6R2</accession>
<dbReference type="EMBL" id="KB566672">
    <property type="protein sequence ID" value="EMP27848.1"/>
    <property type="molecule type" value="Genomic_DNA"/>
</dbReference>
<protein>
    <submittedName>
        <fullName evidence="2">Biotin--protein ligase</fullName>
    </submittedName>
</protein>
<evidence type="ECO:0000313" key="2">
    <source>
        <dbReference type="EMBL" id="EMP27848.1"/>
    </source>
</evidence>
<keyword evidence="3" id="KW-1185">Reference proteome</keyword>
<dbReference type="InterPro" id="IPR045864">
    <property type="entry name" value="aa-tRNA-synth_II/BPL/LPL"/>
</dbReference>
<evidence type="ECO:0000259" key="1">
    <source>
        <dbReference type="Pfam" id="PF02237"/>
    </source>
</evidence>
<name>M7B6R2_CHEMY</name>
<dbReference type="GO" id="GO:0005737">
    <property type="term" value="C:cytoplasm"/>
    <property type="evidence" value="ECO:0007669"/>
    <property type="project" value="TreeGrafter"/>
</dbReference>
<sequence length="209" mass="23425">MVRNIVKSAMQDVIRKQIARTPSNQAVTTYLSGSLEGEFVREKGNCASLWTHARNAMQHLEKQIDMDMVQGTSGAGCSGVTGWGFNVNNSNPTICINDLIMEYNKKNMTKLKSLTADYLIARSVTVLERLIETFQEKGPDGVLPLYYKHWIHAGRQVRLWSEEGPLAWIVGIDDCGFLQVHEEGKGVESVHPDGNSFDMLKNLIISKQR</sequence>
<evidence type="ECO:0000313" key="3">
    <source>
        <dbReference type="Proteomes" id="UP000031443"/>
    </source>
</evidence>
<dbReference type="STRING" id="8469.M7B6R2"/>
<dbReference type="SUPFAM" id="SSF55681">
    <property type="entry name" value="Class II aaRS and biotin synthetases"/>
    <property type="match status" value="1"/>
</dbReference>
<dbReference type="Proteomes" id="UP000031443">
    <property type="component" value="Unassembled WGS sequence"/>
</dbReference>
<feature type="domain" description="Biotin protein ligase C-terminal" evidence="1">
    <location>
        <begin position="153"/>
        <end position="199"/>
    </location>
</feature>